<dbReference type="Pfam" id="PF01011">
    <property type="entry name" value="PQQ"/>
    <property type="match status" value="1"/>
</dbReference>
<feature type="domain" description="Pyrrolo-quinoline quinone repeat" evidence="6">
    <location>
        <begin position="191"/>
        <end position="788"/>
    </location>
</feature>
<dbReference type="SMART" id="SM00564">
    <property type="entry name" value="PQQ"/>
    <property type="match status" value="4"/>
</dbReference>
<gene>
    <name evidence="7" type="ORF">SAMN02745126_04914</name>
</gene>
<name>A0A1T4SPV2_9HYPH</name>
<dbReference type="SUPFAM" id="SSF50998">
    <property type="entry name" value="Quinoprotein alcohol dehydrogenase-like"/>
    <property type="match status" value="1"/>
</dbReference>
<evidence type="ECO:0000256" key="1">
    <source>
        <dbReference type="ARBA" id="ARBA00001931"/>
    </source>
</evidence>
<feature type="transmembrane region" description="Helical" evidence="5">
    <location>
        <begin position="99"/>
        <end position="118"/>
    </location>
</feature>
<dbReference type="PANTHER" id="PTHR32303:SF4">
    <property type="entry name" value="QUINOPROTEIN GLUCOSE DEHYDROGENASE"/>
    <property type="match status" value="1"/>
</dbReference>
<dbReference type="GO" id="GO:0008876">
    <property type="term" value="F:quinoprotein glucose dehydrogenase activity"/>
    <property type="evidence" value="ECO:0007669"/>
    <property type="project" value="TreeGrafter"/>
</dbReference>
<feature type="transmembrane region" description="Helical" evidence="5">
    <location>
        <begin position="139"/>
        <end position="159"/>
    </location>
</feature>
<dbReference type="Gene3D" id="2.140.10.10">
    <property type="entry name" value="Quinoprotein alcohol dehydrogenase-like superfamily"/>
    <property type="match status" value="2"/>
</dbReference>
<dbReference type="EMBL" id="FUWJ01000009">
    <property type="protein sequence ID" value="SKA30232.1"/>
    <property type="molecule type" value="Genomic_DNA"/>
</dbReference>
<evidence type="ECO:0000313" key="8">
    <source>
        <dbReference type="Proteomes" id="UP000190092"/>
    </source>
</evidence>
<evidence type="ECO:0000256" key="2">
    <source>
        <dbReference type="ARBA" id="ARBA00008156"/>
    </source>
</evidence>
<dbReference type="PANTHER" id="PTHR32303">
    <property type="entry name" value="QUINOPROTEIN ALCOHOL DEHYDROGENASE (CYTOCHROME C)"/>
    <property type="match status" value="1"/>
</dbReference>
<dbReference type="NCBIfam" id="TIGR03074">
    <property type="entry name" value="PQQ_membr_DH"/>
    <property type="match status" value="1"/>
</dbReference>
<keyword evidence="5" id="KW-0812">Transmembrane</keyword>
<reference evidence="8" key="1">
    <citation type="submission" date="2017-02" db="EMBL/GenBank/DDBJ databases">
        <authorList>
            <person name="Varghese N."/>
            <person name="Submissions S."/>
        </authorList>
    </citation>
    <scope>NUCLEOTIDE SEQUENCE [LARGE SCALE GENOMIC DNA]</scope>
    <source>
        <strain evidence="8">ATCC 27094</strain>
    </source>
</reference>
<dbReference type="GO" id="GO:0016020">
    <property type="term" value="C:membrane"/>
    <property type="evidence" value="ECO:0007669"/>
    <property type="project" value="InterPro"/>
</dbReference>
<dbReference type="Proteomes" id="UP000190092">
    <property type="component" value="Unassembled WGS sequence"/>
</dbReference>
<dbReference type="CDD" id="cd10280">
    <property type="entry name" value="PQQ_mGDH"/>
    <property type="match status" value="1"/>
</dbReference>
<dbReference type="GO" id="GO:0048038">
    <property type="term" value="F:quinone binding"/>
    <property type="evidence" value="ECO:0007669"/>
    <property type="project" value="InterPro"/>
</dbReference>
<dbReference type="InterPro" id="IPR018391">
    <property type="entry name" value="PQQ_b-propeller_rpt"/>
</dbReference>
<dbReference type="InterPro" id="IPR002372">
    <property type="entry name" value="PQQ_rpt_dom"/>
</dbReference>
<comment type="cofactor">
    <cofactor evidence="1">
        <name>pyrroloquinoline quinone</name>
        <dbReference type="ChEBI" id="CHEBI:58442"/>
    </cofactor>
</comment>
<dbReference type="InterPro" id="IPR011047">
    <property type="entry name" value="Quinoprotein_ADH-like_sf"/>
</dbReference>
<feature type="transmembrane region" description="Helical" evidence="5">
    <location>
        <begin position="21"/>
        <end position="47"/>
    </location>
</feature>
<comment type="similarity">
    <text evidence="2">Belongs to the bacterial PQQ dehydrogenase family.</text>
</comment>
<keyword evidence="8" id="KW-1185">Reference proteome</keyword>
<feature type="transmembrane region" description="Helical" evidence="5">
    <location>
        <begin position="53"/>
        <end position="70"/>
    </location>
</feature>
<evidence type="ECO:0000256" key="4">
    <source>
        <dbReference type="SAM" id="MobiDB-lite"/>
    </source>
</evidence>
<accession>A0A1T4SPV2</accession>
<dbReference type="AlphaFoldDB" id="A0A1T4SPV2"/>
<keyword evidence="5" id="KW-0472">Membrane</keyword>
<evidence type="ECO:0000313" key="7">
    <source>
        <dbReference type="EMBL" id="SKA30232.1"/>
    </source>
</evidence>
<evidence type="ECO:0000256" key="5">
    <source>
        <dbReference type="SAM" id="Phobius"/>
    </source>
</evidence>
<proteinExistence type="inferred from homology"/>
<evidence type="ECO:0000259" key="6">
    <source>
        <dbReference type="Pfam" id="PF01011"/>
    </source>
</evidence>
<feature type="transmembrane region" description="Helical" evidence="5">
    <location>
        <begin position="77"/>
        <end position="93"/>
    </location>
</feature>
<keyword evidence="5" id="KW-1133">Transmembrane helix</keyword>
<dbReference type="STRING" id="225324.SAMN02745126_04914"/>
<sequence length="814" mass="87615">MEPQRLRPFPREVSMASSSRSAPVLVISALIVGLLGLALLAGGLWLTVLGGSWYYWLAGLGFVVTAVFLYRRRAAALWLYALIVLGTLGWSVAEIGLDWWPLAARGGIVFLIGLWLLMPWITRALAQAAPRPVGAWRGAGIAVTASLAIAAVVGVIAMMSQTDPMAATGRLPTDKVAEVPADYAGVKAADWSAYGRSSYGDRYSPLADITPQNVAQLKVAWTYHTGDIRSSRDPLETTYELTPLKVDGKVFICTPHDIAMALDPDTGRELWRFDPKIKEASNLQHLTCRGVSYHEAQGAEANGSGECSRRIFLPTADARLFALDAETGKPCIGFGDGGAVNLWQGMPDPAQHVGQYYSTSPPVVAHGLVIIAGEVTDNYSTDEPSGVVRAYDVTSGRLVWNFDSGNPDQTAPLASDQHYVKNSPNSWTVSSADEALGLIYVPYGNQTPDQWGGDRGANAERFASSITALEIDTGKVRWVYQTVHHDLWDMDVGAQPSLIDLHTASGVVPALVAPTKTGNFFVLDRRYGQPLFPAPEKDVPQGAAPGDHTAAMQPFSTVGLMPHDRVRERDMWGATMFDQLACRIAFRSLRYDGPFTPPSPQGSLVFPGNFGVIDWGGVAVDPVRQIVFANPSYMAFVDKLDPPERAKPRTPPAQGMERSSETGGNPDFGAPYSADLHPFLSPIGLPCQAPPWGYVAGLDLRTGKVAYRHKNGTIRDESPIPLPIEMGVPSLGGPIVTAGGVAFLTSTLDYYVRAYDVTDGRQLWQDRLPAGAQATPISYRSDKTGRQYLVVVAGGHGSLGTKAGDSIIAYALPQ</sequence>
<dbReference type="InterPro" id="IPR017511">
    <property type="entry name" value="PQQ_mDH"/>
</dbReference>
<protein>
    <submittedName>
        <fullName evidence="7">Quinoprotein glucose dehydrogenase</fullName>
    </submittedName>
</protein>
<organism evidence="7 8">
    <name type="scientific">Enhydrobacter aerosaccus</name>
    <dbReference type="NCBI Taxonomy" id="225324"/>
    <lineage>
        <taxon>Bacteria</taxon>
        <taxon>Pseudomonadati</taxon>
        <taxon>Pseudomonadota</taxon>
        <taxon>Alphaproteobacteria</taxon>
        <taxon>Hyphomicrobiales</taxon>
        <taxon>Enhydrobacter</taxon>
    </lineage>
</organism>
<keyword evidence="3" id="KW-0560">Oxidoreductase</keyword>
<evidence type="ECO:0000256" key="3">
    <source>
        <dbReference type="ARBA" id="ARBA00023002"/>
    </source>
</evidence>
<feature type="region of interest" description="Disordered" evidence="4">
    <location>
        <begin position="640"/>
        <end position="668"/>
    </location>
</feature>